<protein>
    <submittedName>
        <fullName evidence="1">Uncharacterized protein</fullName>
    </submittedName>
</protein>
<reference evidence="2" key="1">
    <citation type="journal article" date="2024" name="Proc. Natl. Acad. Sci. U.S.A.">
        <title>Extraordinary preservation of gene collinearity over three hundred million years revealed in homosporous lycophytes.</title>
        <authorList>
            <person name="Li C."/>
            <person name="Wickell D."/>
            <person name="Kuo L.Y."/>
            <person name="Chen X."/>
            <person name="Nie B."/>
            <person name="Liao X."/>
            <person name="Peng D."/>
            <person name="Ji J."/>
            <person name="Jenkins J."/>
            <person name="Williams M."/>
            <person name="Shu S."/>
            <person name="Plott C."/>
            <person name="Barry K."/>
            <person name="Rajasekar S."/>
            <person name="Grimwood J."/>
            <person name="Han X."/>
            <person name="Sun S."/>
            <person name="Hou Z."/>
            <person name="He W."/>
            <person name="Dai G."/>
            <person name="Sun C."/>
            <person name="Schmutz J."/>
            <person name="Leebens-Mack J.H."/>
            <person name="Li F.W."/>
            <person name="Wang L."/>
        </authorList>
    </citation>
    <scope>NUCLEOTIDE SEQUENCE [LARGE SCALE GENOMIC DNA]</scope>
    <source>
        <strain evidence="2">cv. PW_Plant_1</strain>
    </source>
</reference>
<sequence>MFNRSLLLTYCFLAIYICLSSGVILFNKWVLSTKHFGFPFPITLTMLHMGFSGSVAFILVRILKVVSPVKMTLEIYLTCVVPISAFFAASLWFGNTAYLFISVAFIQMLKALMPVATFFMAVICQTDTLRCDLFSNMVLVSLGVAISSYGEIHFNIVGTVFQVTGIFAEALRLVLTQVLLQKKGLTLNPLTSLYYIAPCSFFFLCIPWIFLEKPMMEDQQWKFNFFVFFSNALCAFALNVSIFLVIGRTGALTVRVAGVLKDWLLIALSTILFPESKLTGLNIGGYAIALCGVVLYNYLKLRDARAVSQLPLDAIPAKLKDWKLDKKVSDISSDGGDLKHTFVPIEEEAPLLPPSRFSHVNRSQD</sequence>
<dbReference type="EMBL" id="CM055112">
    <property type="protein sequence ID" value="KAJ7517628.1"/>
    <property type="molecule type" value="Genomic_DNA"/>
</dbReference>
<accession>A0ACC2AJB7</accession>
<proteinExistence type="predicted"/>
<evidence type="ECO:0000313" key="1">
    <source>
        <dbReference type="EMBL" id="KAJ7517628.1"/>
    </source>
</evidence>
<comment type="caution">
    <text evidence="1">The sequence shown here is derived from an EMBL/GenBank/DDBJ whole genome shotgun (WGS) entry which is preliminary data.</text>
</comment>
<evidence type="ECO:0000313" key="2">
    <source>
        <dbReference type="Proteomes" id="UP001162992"/>
    </source>
</evidence>
<name>A0ACC2AJB7_DIPCM</name>
<gene>
    <name evidence="1" type="ORF">O6H91_21G032200</name>
</gene>
<dbReference type="Proteomes" id="UP001162992">
    <property type="component" value="Chromosome 21"/>
</dbReference>
<organism evidence="1 2">
    <name type="scientific">Diphasiastrum complanatum</name>
    <name type="common">Issler's clubmoss</name>
    <name type="synonym">Lycopodium complanatum</name>
    <dbReference type="NCBI Taxonomy" id="34168"/>
    <lineage>
        <taxon>Eukaryota</taxon>
        <taxon>Viridiplantae</taxon>
        <taxon>Streptophyta</taxon>
        <taxon>Embryophyta</taxon>
        <taxon>Tracheophyta</taxon>
        <taxon>Lycopodiopsida</taxon>
        <taxon>Lycopodiales</taxon>
        <taxon>Lycopodiaceae</taxon>
        <taxon>Lycopodioideae</taxon>
        <taxon>Diphasiastrum</taxon>
    </lineage>
</organism>
<keyword evidence="2" id="KW-1185">Reference proteome</keyword>